<sequence>MSRLTIFEDGRPGDPVLRTEEPAAIRDALAPIGVRFERWESPVSLSPDEAPEVILEAFRPHLDRLMGETGAGTADVIKLRPDTPNKDALRSKFLSEHTHSEDEVRFFVHGSGSFILHVDGRVYDAHCTQGDLISVPTGTRHWFDAGTEPFVTALRVFTDTTGWVAHYTGDDIADRFPAA</sequence>
<keyword evidence="6 9" id="KW-0560">Oxidoreductase</keyword>
<evidence type="ECO:0000256" key="9">
    <source>
        <dbReference type="HAMAP-Rule" id="MF_01682"/>
    </source>
</evidence>
<dbReference type="RefSeq" id="WP_422921132.1">
    <property type="nucleotide sequence ID" value="NZ_JAMZEJ010000011.1"/>
</dbReference>
<dbReference type="HAMAP" id="MF_01682">
    <property type="entry name" value="Salvage_MtnD"/>
    <property type="match status" value="1"/>
</dbReference>
<dbReference type="InterPro" id="IPR004313">
    <property type="entry name" value="ARD"/>
</dbReference>
<comment type="pathway">
    <text evidence="9">Amino-acid biosynthesis; L-methionine biosynthesis via salvage pathway; L-methionine from S-methyl-5-thio-alpha-D-ribose 1-phosphate: step 5/6.</text>
</comment>
<feature type="site" description="May play a role in transmitting local conformational changes" evidence="9">
    <location>
        <position position="102"/>
    </location>
</feature>
<evidence type="ECO:0000256" key="3">
    <source>
        <dbReference type="ARBA" id="ARBA00022605"/>
    </source>
</evidence>
<accession>A0ABT1W1B5</accession>
<feature type="binding site" evidence="9">
    <location>
        <position position="97"/>
    </location>
    <ligand>
        <name>Fe(2+)</name>
        <dbReference type="ChEBI" id="CHEBI:29033"/>
    </ligand>
</feature>
<dbReference type="PANTHER" id="PTHR23418:SF0">
    <property type="entry name" value="ACIREDUCTONE DIOXYGENASE"/>
    <property type="match status" value="1"/>
</dbReference>
<comment type="catalytic activity">
    <reaction evidence="9">
        <text>1,2-dihydroxy-5-(methylsulfanyl)pent-1-en-3-one + O2 = 3-(methylsulfanyl)propanoate + CO + formate + 2 H(+)</text>
        <dbReference type="Rhea" id="RHEA:14161"/>
        <dbReference type="ChEBI" id="CHEBI:15378"/>
        <dbReference type="ChEBI" id="CHEBI:15379"/>
        <dbReference type="ChEBI" id="CHEBI:15740"/>
        <dbReference type="ChEBI" id="CHEBI:17245"/>
        <dbReference type="ChEBI" id="CHEBI:49016"/>
        <dbReference type="ChEBI" id="CHEBI:49252"/>
        <dbReference type="EC" id="1.13.11.53"/>
    </reaction>
</comment>
<evidence type="ECO:0000313" key="11">
    <source>
        <dbReference type="Proteomes" id="UP001524547"/>
    </source>
</evidence>
<comment type="cofactor">
    <cofactor evidence="9">
        <name>Ni(2+)</name>
        <dbReference type="ChEBI" id="CHEBI:49786"/>
    </cofactor>
    <text evidence="9">Binds 1 nickel ion per monomer.</text>
</comment>
<dbReference type="InterPro" id="IPR011051">
    <property type="entry name" value="RmlC_Cupin_sf"/>
</dbReference>
<dbReference type="Pfam" id="PF03079">
    <property type="entry name" value="ARD"/>
    <property type="match status" value="1"/>
</dbReference>
<keyword evidence="11" id="KW-1185">Reference proteome</keyword>
<comment type="caution">
    <text evidence="10">The sequence shown here is derived from an EMBL/GenBank/DDBJ whole genome shotgun (WGS) entry which is preliminary data.</text>
</comment>
<keyword evidence="7 9" id="KW-0408">Iron</keyword>
<comment type="similarity">
    <text evidence="9">Belongs to the acireductone dioxygenase (ARD) family.</text>
</comment>
<feature type="binding site" evidence="9">
    <location>
        <position position="97"/>
    </location>
    <ligand>
        <name>Ni(2+)</name>
        <dbReference type="ChEBI" id="CHEBI:49786"/>
    </ligand>
</feature>
<feature type="binding site" evidence="9">
    <location>
        <position position="103"/>
    </location>
    <ligand>
        <name>Fe(2+)</name>
        <dbReference type="ChEBI" id="CHEBI:29033"/>
    </ligand>
</feature>
<evidence type="ECO:0000256" key="8">
    <source>
        <dbReference type="ARBA" id="ARBA00023167"/>
    </source>
</evidence>
<feature type="binding site" evidence="9">
    <location>
        <position position="141"/>
    </location>
    <ligand>
        <name>Fe(2+)</name>
        <dbReference type="ChEBI" id="CHEBI:29033"/>
    </ligand>
</feature>
<dbReference type="Proteomes" id="UP001524547">
    <property type="component" value="Unassembled WGS sequence"/>
</dbReference>
<keyword evidence="2 9" id="KW-0533">Nickel</keyword>
<evidence type="ECO:0000256" key="6">
    <source>
        <dbReference type="ARBA" id="ARBA00023002"/>
    </source>
</evidence>
<comment type="cofactor">
    <cofactor evidence="9">
        <name>Fe(2+)</name>
        <dbReference type="ChEBI" id="CHEBI:29033"/>
    </cofactor>
    <text evidence="9">Binds 1 Fe(2+) cation per monomer.</text>
</comment>
<feature type="site" description="Important to generate the dianion" evidence="9">
    <location>
        <position position="105"/>
    </location>
</feature>
<keyword evidence="3 9" id="KW-0028">Amino-acid biosynthesis</keyword>
<feature type="binding site" evidence="9">
    <location>
        <position position="141"/>
    </location>
    <ligand>
        <name>Ni(2+)</name>
        <dbReference type="ChEBI" id="CHEBI:49786"/>
    </ligand>
</feature>
<organism evidence="10 11">
    <name type="scientific">Rhizosaccharibacter radicis</name>
    <dbReference type="NCBI Taxonomy" id="2782605"/>
    <lineage>
        <taxon>Bacteria</taxon>
        <taxon>Pseudomonadati</taxon>
        <taxon>Pseudomonadota</taxon>
        <taxon>Alphaproteobacteria</taxon>
        <taxon>Acetobacterales</taxon>
        <taxon>Acetobacteraceae</taxon>
        <taxon>Rhizosaccharibacter</taxon>
    </lineage>
</organism>
<evidence type="ECO:0000256" key="5">
    <source>
        <dbReference type="ARBA" id="ARBA00022964"/>
    </source>
</evidence>
<keyword evidence="4 9" id="KW-0479">Metal-binding</keyword>
<dbReference type="InterPro" id="IPR014710">
    <property type="entry name" value="RmlC-like_jellyroll"/>
</dbReference>
<evidence type="ECO:0000256" key="7">
    <source>
        <dbReference type="ARBA" id="ARBA00023004"/>
    </source>
</evidence>
<feature type="binding site" evidence="9">
    <location>
        <position position="99"/>
    </location>
    <ligand>
        <name>Ni(2+)</name>
        <dbReference type="ChEBI" id="CHEBI:49786"/>
    </ligand>
</feature>
<dbReference type="CDD" id="cd02232">
    <property type="entry name" value="cupin_ARD"/>
    <property type="match status" value="1"/>
</dbReference>
<name>A0ABT1W1B5_9PROT</name>
<keyword evidence="8 9" id="KW-0486">Methionine biosynthesis</keyword>
<evidence type="ECO:0000256" key="4">
    <source>
        <dbReference type="ARBA" id="ARBA00022723"/>
    </source>
</evidence>
<dbReference type="Gene3D" id="2.60.120.10">
    <property type="entry name" value="Jelly Rolls"/>
    <property type="match status" value="1"/>
</dbReference>
<comment type="subunit">
    <text evidence="9">Monomer.</text>
</comment>
<feature type="binding site" evidence="9">
    <location>
        <position position="103"/>
    </location>
    <ligand>
        <name>Ni(2+)</name>
        <dbReference type="ChEBI" id="CHEBI:49786"/>
    </ligand>
</feature>
<dbReference type="InterPro" id="IPR023956">
    <property type="entry name" value="ARD_bac"/>
</dbReference>
<feature type="site" description="May play a role in metal incorporation in vivo" evidence="9">
    <location>
        <position position="96"/>
    </location>
</feature>
<comment type="catalytic activity">
    <reaction evidence="1 9">
        <text>1,2-dihydroxy-5-(methylsulfanyl)pent-1-en-3-one + O2 = 4-methylsulfanyl-2-oxobutanoate + formate + 2 H(+)</text>
        <dbReference type="Rhea" id="RHEA:24504"/>
        <dbReference type="ChEBI" id="CHEBI:15378"/>
        <dbReference type="ChEBI" id="CHEBI:15379"/>
        <dbReference type="ChEBI" id="CHEBI:15740"/>
        <dbReference type="ChEBI" id="CHEBI:16723"/>
        <dbReference type="ChEBI" id="CHEBI:49252"/>
        <dbReference type="EC" id="1.13.11.54"/>
    </reaction>
</comment>
<dbReference type="SUPFAM" id="SSF51182">
    <property type="entry name" value="RmlC-like cupins"/>
    <property type="match status" value="1"/>
</dbReference>
<evidence type="ECO:0000256" key="2">
    <source>
        <dbReference type="ARBA" id="ARBA00022596"/>
    </source>
</evidence>
<dbReference type="PANTHER" id="PTHR23418">
    <property type="entry name" value="ACIREDUCTONE DIOXYGENASE"/>
    <property type="match status" value="1"/>
</dbReference>
<comment type="function">
    <text evidence="9">Catalyzes 2 different reactions between oxygene and the acireductone 1,2-dihydroxy-3-keto-5-methylthiopentene (DHK-MTPene) depending upon the metal bound in the active site. Fe-containing acireductone dioxygenase (Fe-ARD) produces formate and 2-keto-4-methylthiobutyrate (KMTB), the alpha-ketoacid precursor of methionine in the methionine recycle pathway. Ni-containing acireductone dioxygenase (Ni-ARD) produces methylthiopropionate, carbon monoxide and formate, and does not lie on the methionine recycle pathway.</text>
</comment>
<dbReference type="EC" id="1.13.11.53" evidence="9"/>
<dbReference type="EMBL" id="JAMZEJ010000011">
    <property type="protein sequence ID" value="MCQ8242376.1"/>
    <property type="molecule type" value="Genomic_DNA"/>
</dbReference>
<evidence type="ECO:0000256" key="1">
    <source>
        <dbReference type="ARBA" id="ARBA00000428"/>
    </source>
</evidence>
<feature type="binding site" evidence="9">
    <location>
        <position position="99"/>
    </location>
    <ligand>
        <name>Fe(2+)</name>
        <dbReference type="ChEBI" id="CHEBI:29033"/>
    </ligand>
</feature>
<evidence type="ECO:0000313" key="10">
    <source>
        <dbReference type="EMBL" id="MCQ8242376.1"/>
    </source>
</evidence>
<reference evidence="10 11" key="1">
    <citation type="submission" date="2022-06" db="EMBL/GenBank/DDBJ databases">
        <title>Rhizosaccharibacter gen. nov. sp. nov. KSS12, endophytic bacteria isolated from sugarcane.</title>
        <authorList>
            <person name="Pitiwittayakul N."/>
        </authorList>
    </citation>
    <scope>NUCLEOTIDE SEQUENCE [LARGE SCALE GENOMIC DNA]</scope>
    <source>
        <strain evidence="10 11">KSS12</strain>
    </source>
</reference>
<gene>
    <name evidence="9" type="primary">mtnD</name>
    <name evidence="10" type="ORF">NFI88_16205</name>
</gene>
<proteinExistence type="inferred from homology"/>
<keyword evidence="5 9" id="KW-0223">Dioxygenase</keyword>
<protein>
    <recommendedName>
        <fullName evidence="9">Acireductone dioxygenase</fullName>
    </recommendedName>
    <alternativeName>
        <fullName evidence="9">1,2-dihydroxy-3-keto-5-methylthiopentene dioxygenase</fullName>
        <shortName evidence="9">DHK-MTPene dioxygenase</shortName>
    </alternativeName>
    <alternativeName>
        <fullName evidence="9">Acireductone dioxygenase (Fe(2+)-requiring)</fullName>
        <shortName evidence="9">ARD'</shortName>
        <shortName evidence="9">Fe-ARD</shortName>
        <ecNumber evidence="9">1.13.11.54</ecNumber>
    </alternativeName>
    <alternativeName>
        <fullName evidence="9">Acireductone dioxygenase (Ni(2+)-requiring)</fullName>
        <shortName evidence="9">ARD</shortName>
        <shortName evidence="9">Ni-ARD</shortName>
        <ecNumber evidence="9">1.13.11.53</ecNumber>
    </alternativeName>
</protein>
<dbReference type="EC" id="1.13.11.54" evidence="9"/>